<dbReference type="Gene3D" id="2.60.40.2630">
    <property type="match status" value="1"/>
</dbReference>
<dbReference type="EMBL" id="VZCB01000102">
    <property type="protein sequence ID" value="MQN82340.1"/>
    <property type="molecule type" value="Genomic_DNA"/>
</dbReference>
<organism evidence="2 3">
    <name type="scientific">Segatella copri</name>
    <dbReference type="NCBI Taxonomy" id="165179"/>
    <lineage>
        <taxon>Bacteria</taxon>
        <taxon>Pseudomonadati</taxon>
        <taxon>Bacteroidota</taxon>
        <taxon>Bacteroidia</taxon>
        <taxon>Bacteroidales</taxon>
        <taxon>Prevotellaceae</taxon>
        <taxon>Segatella</taxon>
    </lineage>
</organism>
<sequence length="304" mass="33094">MKKKTYLFTLMAMALTLGSCSDNENGIGGETSKYITVSTSIGNMTRVATDEKGGQTFEEGDEISVYAWTGDATVAPETRERVVNNAINKQTNGSWVSTPQMLWKNNRDKHYFIGVYPTAAISDLSAGEYTFDETKQVESDLLVAVNKDGLSYNVDEQQPVPLTFTHVMAKLVVNLTYKNQWGTEGPTVDKVAVGNAAKKATVNYLTKVVTPSAVAEDKADFDMPAITANKQYASIIIPQDGVQKITITIGGKDFIYDNGTPFKLESGKITTINLEVGRDIIKLGDVNISDWGSTGEPIKGEAYD</sequence>
<accession>A0A6G1U5N4</accession>
<dbReference type="CDD" id="cd13120">
    <property type="entry name" value="BF2867_like_N"/>
    <property type="match status" value="1"/>
</dbReference>
<protein>
    <submittedName>
        <fullName evidence="2">Fimbrillin family protein</fullName>
    </submittedName>
</protein>
<reference evidence="2 3" key="1">
    <citation type="submission" date="2019-09" db="EMBL/GenBank/DDBJ databases">
        <title>Distinct polysaccharide growth profiles of human intestinal Prevotella copri isolates.</title>
        <authorList>
            <person name="Fehlner-Peach H."/>
            <person name="Magnabosco C."/>
            <person name="Raghavan V."/>
            <person name="Scher J.U."/>
            <person name="Tett A."/>
            <person name="Cox L.M."/>
            <person name="Gottsegen C."/>
            <person name="Watters A."/>
            <person name="Wiltshire- Gordon J.D."/>
            <person name="Segata N."/>
            <person name="Bonneau R."/>
            <person name="Littman D.R."/>
        </authorList>
    </citation>
    <scope>NUCLEOTIDE SEQUENCE [LARGE SCALE GENOMIC DNA]</scope>
    <source>
        <strain evidence="3">iA622</strain>
    </source>
</reference>
<feature type="chain" id="PRO_5026142893" evidence="1">
    <location>
        <begin position="22"/>
        <end position="304"/>
    </location>
</feature>
<feature type="signal peptide" evidence="1">
    <location>
        <begin position="1"/>
        <end position="21"/>
    </location>
</feature>
<dbReference type="PROSITE" id="PS51257">
    <property type="entry name" value="PROKAR_LIPOPROTEIN"/>
    <property type="match status" value="1"/>
</dbReference>
<dbReference type="RefSeq" id="WP_153126225.1">
    <property type="nucleotide sequence ID" value="NZ_VZCB01000102.1"/>
</dbReference>
<dbReference type="Gene3D" id="2.60.40.2620">
    <property type="entry name" value="Fimbrillin-like"/>
    <property type="match status" value="1"/>
</dbReference>
<evidence type="ECO:0000313" key="3">
    <source>
        <dbReference type="Proteomes" id="UP000480425"/>
    </source>
</evidence>
<evidence type="ECO:0000256" key="1">
    <source>
        <dbReference type="SAM" id="SignalP"/>
    </source>
</evidence>
<dbReference type="AlphaFoldDB" id="A0A6G1U5N4"/>
<name>A0A6G1U5N4_9BACT</name>
<comment type="caution">
    <text evidence="2">The sequence shown here is derived from an EMBL/GenBank/DDBJ whole genome shotgun (WGS) entry which is preliminary data.</text>
</comment>
<dbReference type="CDD" id="cd13121">
    <property type="entry name" value="BF2867_like_C"/>
    <property type="match status" value="1"/>
</dbReference>
<proteinExistence type="predicted"/>
<dbReference type="OrthoDB" id="1072294at2"/>
<gene>
    <name evidence="2" type="ORF">F7D73_15625</name>
</gene>
<dbReference type="InterPro" id="IPR025049">
    <property type="entry name" value="Mfa-like_1"/>
</dbReference>
<dbReference type="InterPro" id="IPR042278">
    <property type="entry name" value="Mfa-like_1_N"/>
</dbReference>
<evidence type="ECO:0000313" key="2">
    <source>
        <dbReference type="EMBL" id="MQN82340.1"/>
    </source>
</evidence>
<keyword evidence="1" id="KW-0732">Signal</keyword>
<dbReference type="Proteomes" id="UP000480425">
    <property type="component" value="Unassembled WGS sequence"/>
</dbReference>
<dbReference type="Pfam" id="PF13149">
    <property type="entry name" value="Mfa_like_1"/>
    <property type="match status" value="1"/>
</dbReference>